<dbReference type="Pfam" id="PF10842">
    <property type="entry name" value="DUF2642"/>
    <property type="match status" value="1"/>
</dbReference>
<dbReference type="AlphaFoldDB" id="A0A410WU82"/>
<dbReference type="Proteomes" id="UP000288943">
    <property type="component" value="Chromosome"/>
</dbReference>
<feature type="region of interest" description="Disordered" evidence="1">
    <location>
        <begin position="1"/>
        <end position="107"/>
    </location>
</feature>
<dbReference type="EMBL" id="JAMDMJ010000004">
    <property type="protein sequence ID" value="MCY9595020.1"/>
    <property type="molecule type" value="Genomic_DNA"/>
</dbReference>
<reference evidence="3 4" key="1">
    <citation type="submission" date="2018-01" db="EMBL/GenBank/DDBJ databases">
        <title>The whole genome sequencing and assembly of Paenibacillus chitinolyticus KCCM 41400 strain.</title>
        <authorList>
            <person name="Kim J.-Y."/>
            <person name="Park M.-K."/>
            <person name="Lee Y.-J."/>
            <person name="Yi H."/>
            <person name="Bahn Y.-S."/>
            <person name="Kim J.F."/>
            <person name="Lee D.-W."/>
        </authorList>
    </citation>
    <scope>NUCLEOTIDE SEQUENCE [LARGE SCALE GENOMIC DNA]</scope>
    <source>
        <strain evidence="3 4">KCCM 41400</strain>
    </source>
</reference>
<dbReference type="OrthoDB" id="2439488at2"/>
<evidence type="ECO:0000313" key="4">
    <source>
        <dbReference type="Proteomes" id="UP000288943"/>
    </source>
</evidence>
<evidence type="ECO:0000313" key="2">
    <source>
        <dbReference type="EMBL" id="MCY9595020.1"/>
    </source>
</evidence>
<reference evidence="2 5" key="2">
    <citation type="submission" date="2022-05" db="EMBL/GenBank/DDBJ databases">
        <title>Genome Sequencing of Bee-Associated Microbes.</title>
        <authorList>
            <person name="Dunlap C."/>
        </authorList>
    </citation>
    <scope>NUCLEOTIDE SEQUENCE [LARGE SCALE GENOMIC DNA]</scope>
    <source>
        <strain evidence="2 5">NRRL B-23120</strain>
    </source>
</reference>
<name>A0A410WU82_9BACL</name>
<protein>
    <submittedName>
        <fullName evidence="3">DUF2642 domain-containing protein</fullName>
    </submittedName>
    <submittedName>
        <fullName evidence="2">YuzF family protein</fullName>
    </submittedName>
</protein>
<dbReference type="RefSeq" id="WP_042230980.1">
    <property type="nucleotide sequence ID" value="NZ_CP026520.1"/>
</dbReference>
<dbReference type="Proteomes" id="UP001527202">
    <property type="component" value="Unassembled WGS sequence"/>
</dbReference>
<dbReference type="InterPro" id="IPR020139">
    <property type="entry name" value="DUF2642"/>
</dbReference>
<organism evidence="3 4">
    <name type="scientific">Paenibacillus chitinolyticus</name>
    <dbReference type="NCBI Taxonomy" id="79263"/>
    <lineage>
        <taxon>Bacteria</taxon>
        <taxon>Bacillati</taxon>
        <taxon>Bacillota</taxon>
        <taxon>Bacilli</taxon>
        <taxon>Bacillales</taxon>
        <taxon>Paenibacillaceae</taxon>
        <taxon>Paenibacillus</taxon>
    </lineage>
</organism>
<dbReference type="KEGG" id="pchi:PC41400_09505"/>
<keyword evidence="5" id="KW-1185">Reference proteome</keyword>
<feature type="compositionally biased region" description="Gly residues" evidence="1">
    <location>
        <begin position="93"/>
        <end position="107"/>
    </location>
</feature>
<evidence type="ECO:0000313" key="5">
    <source>
        <dbReference type="Proteomes" id="UP001527202"/>
    </source>
</evidence>
<gene>
    <name evidence="2" type="ORF">M5X16_04415</name>
    <name evidence="3" type="ORF">PC41400_09505</name>
</gene>
<dbReference type="GeneID" id="95375042"/>
<evidence type="ECO:0000313" key="3">
    <source>
        <dbReference type="EMBL" id="QAV17890.1"/>
    </source>
</evidence>
<dbReference type="EMBL" id="CP026520">
    <property type="protein sequence ID" value="QAV17890.1"/>
    <property type="molecule type" value="Genomic_DNA"/>
</dbReference>
<proteinExistence type="predicted"/>
<sequence length="203" mass="20709">MSMTQGNGQGVPWGFGKPEVPDHTKMTQGQAQLPGYPLQQGSPFGGGGNLPPFTQGQPPGGMTGAFPPQGAYPESFGSADGWPGQAGFPPGSQPGGGGFAPFPQGGFGSIGGGAGQGGYGYGALEAGGPSGGAPVAVPQPFFSIDPYVYLTLKMIVGRCVVVETVRGSNRGVLTDVKPDHVVVQEDGKKFFIRTAQIIWVMPE</sequence>
<evidence type="ECO:0000256" key="1">
    <source>
        <dbReference type="SAM" id="MobiDB-lite"/>
    </source>
</evidence>
<accession>A0A410WU82</accession>